<accession>A0AAQ4F1Y0</accession>
<dbReference type="PANTHER" id="PTHR33194">
    <property type="entry name" value="ZINC KNUCKLE DOMAINCONTAINING PROTEIN"/>
    <property type="match status" value="1"/>
</dbReference>
<keyword evidence="1" id="KW-0862">Zinc</keyword>
<name>A0AAQ4F1Y0_AMBAM</name>
<dbReference type="SUPFAM" id="SSF57756">
    <property type="entry name" value="Retrovirus zinc finger-like domains"/>
    <property type="match status" value="1"/>
</dbReference>
<proteinExistence type="predicted"/>
<dbReference type="InterPro" id="IPR036875">
    <property type="entry name" value="Znf_CCHC_sf"/>
</dbReference>
<protein>
    <recommendedName>
        <fullName evidence="3">CCHC-type domain-containing protein</fullName>
    </recommendedName>
</protein>
<keyword evidence="5" id="KW-1185">Reference proteome</keyword>
<evidence type="ECO:0000256" key="2">
    <source>
        <dbReference type="SAM" id="MobiDB-lite"/>
    </source>
</evidence>
<evidence type="ECO:0000259" key="3">
    <source>
        <dbReference type="PROSITE" id="PS50158"/>
    </source>
</evidence>
<evidence type="ECO:0000256" key="1">
    <source>
        <dbReference type="PROSITE-ProRule" id="PRU00047"/>
    </source>
</evidence>
<dbReference type="PROSITE" id="PS50158">
    <property type="entry name" value="ZF_CCHC"/>
    <property type="match status" value="1"/>
</dbReference>
<feature type="compositionally biased region" description="Low complexity" evidence="2">
    <location>
        <begin position="370"/>
        <end position="389"/>
    </location>
</feature>
<dbReference type="InterPro" id="IPR005162">
    <property type="entry name" value="Retrotrans_gag_dom"/>
</dbReference>
<dbReference type="Proteomes" id="UP001321473">
    <property type="component" value="Unassembled WGS sequence"/>
</dbReference>
<dbReference type="PANTHER" id="PTHR33194:SF4">
    <property type="entry name" value="CCHC-TYPE DOMAIN-CONTAINING PROTEIN"/>
    <property type="match status" value="1"/>
</dbReference>
<sequence length="410" mass="46911">MIPATGILTQAAGATPAHYTLQTPRVPKAFHGDLFEDVEDWFLHFERVAAYNQWDDAAKLRNVYFSLEDGARTWFENREEVLTSWREFRRRLLEAYTSADRRERAERAIQSRVQLPNESVQMYVEDMTRLFRRADPAMPEEKKLRHLMRGVKEQLFAGLVRSPPSTVAAFLSEATTMEKVLQQRCASYDRPVHAAAVTSSFATIGQHPDDLRELIRTIVREELHKFCSPSQPALGSISALVREEVQQAFRGPVPVVDVPPLPGDYHRPTYAEVARRPAPASPPPIHATPQAPRPSVQPVQYFEDRRAPLRKADVWRTPNRRPLCFHCGEPGHLYRNCYYRRIGIQGFRTDSPRPRQGERPPEIEEFLADQRNPSRAQRQSRSPSPRRSSPTPPGFSRAAPGRSPSPRREN</sequence>
<dbReference type="Pfam" id="PF03732">
    <property type="entry name" value="Retrotrans_gag"/>
    <property type="match status" value="1"/>
</dbReference>
<keyword evidence="1" id="KW-0479">Metal-binding</keyword>
<organism evidence="4 5">
    <name type="scientific">Amblyomma americanum</name>
    <name type="common">Lone star tick</name>
    <dbReference type="NCBI Taxonomy" id="6943"/>
    <lineage>
        <taxon>Eukaryota</taxon>
        <taxon>Metazoa</taxon>
        <taxon>Ecdysozoa</taxon>
        <taxon>Arthropoda</taxon>
        <taxon>Chelicerata</taxon>
        <taxon>Arachnida</taxon>
        <taxon>Acari</taxon>
        <taxon>Parasitiformes</taxon>
        <taxon>Ixodida</taxon>
        <taxon>Ixodoidea</taxon>
        <taxon>Ixodidae</taxon>
        <taxon>Amblyomminae</taxon>
        <taxon>Amblyomma</taxon>
    </lineage>
</organism>
<evidence type="ECO:0000313" key="4">
    <source>
        <dbReference type="EMBL" id="KAK8780785.1"/>
    </source>
</evidence>
<feature type="region of interest" description="Disordered" evidence="2">
    <location>
        <begin position="274"/>
        <end position="298"/>
    </location>
</feature>
<dbReference type="InterPro" id="IPR001878">
    <property type="entry name" value="Znf_CCHC"/>
</dbReference>
<dbReference type="AlphaFoldDB" id="A0AAQ4F1Y0"/>
<feature type="domain" description="CCHC-type" evidence="3">
    <location>
        <begin position="324"/>
        <end position="337"/>
    </location>
</feature>
<keyword evidence="1" id="KW-0863">Zinc-finger</keyword>
<evidence type="ECO:0000313" key="5">
    <source>
        <dbReference type="Proteomes" id="UP001321473"/>
    </source>
</evidence>
<dbReference type="GO" id="GO:0008270">
    <property type="term" value="F:zinc ion binding"/>
    <property type="evidence" value="ECO:0007669"/>
    <property type="project" value="UniProtKB-KW"/>
</dbReference>
<dbReference type="EMBL" id="JARKHS020008432">
    <property type="protein sequence ID" value="KAK8780785.1"/>
    <property type="molecule type" value="Genomic_DNA"/>
</dbReference>
<dbReference type="GO" id="GO:0003676">
    <property type="term" value="F:nucleic acid binding"/>
    <property type="evidence" value="ECO:0007669"/>
    <property type="project" value="InterPro"/>
</dbReference>
<reference evidence="4 5" key="1">
    <citation type="journal article" date="2023" name="Arcadia Sci">
        <title>De novo assembly of a long-read Amblyomma americanum tick genome.</title>
        <authorList>
            <person name="Chou S."/>
            <person name="Poskanzer K.E."/>
            <person name="Rollins M."/>
            <person name="Thuy-Boun P.S."/>
        </authorList>
    </citation>
    <scope>NUCLEOTIDE SEQUENCE [LARGE SCALE GENOMIC DNA]</scope>
    <source>
        <strain evidence="4">F_SG_1</strain>
        <tissue evidence="4">Salivary glands</tissue>
    </source>
</reference>
<feature type="region of interest" description="Disordered" evidence="2">
    <location>
        <begin position="347"/>
        <end position="410"/>
    </location>
</feature>
<comment type="caution">
    <text evidence="4">The sequence shown here is derived from an EMBL/GenBank/DDBJ whole genome shotgun (WGS) entry which is preliminary data.</text>
</comment>
<feature type="compositionally biased region" description="Basic and acidic residues" evidence="2">
    <location>
        <begin position="350"/>
        <end position="362"/>
    </location>
</feature>
<gene>
    <name evidence="4" type="ORF">V5799_017873</name>
</gene>